<keyword evidence="16" id="KW-1185">Reference proteome</keyword>
<comment type="similarity">
    <text evidence="12">Belongs to the helicase family. PriA subfamily.</text>
</comment>
<keyword evidence="5 12" id="KW-0378">Hydrolase</keyword>
<feature type="binding site" evidence="12">
    <location>
        <position position="364"/>
    </location>
    <ligand>
        <name>Zn(2+)</name>
        <dbReference type="ChEBI" id="CHEBI:29105"/>
        <label>1</label>
    </ligand>
</feature>
<keyword evidence="9 12" id="KW-0238">DNA-binding</keyword>
<evidence type="ECO:0000259" key="14">
    <source>
        <dbReference type="PROSITE" id="PS51194"/>
    </source>
</evidence>
<evidence type="ECO:0000256" key="2">
    <source>
        <dbReference type="ARBA" id="ARBA00022705"/>
    </source>
</evidence>
<keyword evidence="4 12" id="KW-0547">Nucleotide-binding</keyword>
<dbReference type="Pfam" id="PF00271">
    <property type="entry name" value="Helicase_C"/>
    <property type="match status" value="1"/>
</dbReference>
<keyword evidence="3 12" id="KW-0479">Metal-binding</keyword>
<evidence type="ECO:0000256" key="3">
    <source>
        <dbReference type="ARBA" id="ARBA00022723"/>
    </source>
</evidence>
<evidence type="ECO:0000256" key="12">
    <source>
        <dbReference type="HAMAP-Rule" id="MF_00983"/>
    </source>
</evidence>
<dbReference type="GO" id="GO:0006302">
    <property type="term" value="P:double-strand break repair"/>
    <property type="evidence" value="ECO:0007669"/>
    <property type="project" value="InterPro"/>
</dbReference>
<feature type="domain" description="Helicase ATP-binding" evidence="13">
    <location>
        <begin position="137"/>
        <end position="303"/>
    </location>
</feature>
<dbReference type="CDD" id="cd17929">
    <property type="entry name" value="DEXHc_priA"/>
    <property type="match status" value="1"/>
</dbReference>
<dbReference type="Pfam" id="PF18074">
    <property type="entry name" value="PriA_C"/>
    <property type="match status" value="1"/>
</dbReference>
<evidence type="ECO:0000259" key="13">
    <source>
        <dbReference type="PROSITE" id="PS51192"/>
    </source>
</evidence>
<evidence type="ECO:0000313" key="16">
    <source>
        <dbReference type="Proteomes" id="UP000031258"/>
    </source>
</evidence>
<dbReference type="GO" id="GO:0005524">
    <property type="term" value="F:ATP binding"/>
    <property type="evidence" value="ECO:0007669"/>
    <property type="project" value="UniProtKB-UniRule"/>
</dbReference>
<dbReference type="InterPro" id="IPR041236">
    <property type="entry name" value="PriA_C"/>
</dbReference>
<dbReference type="GO" id="GO:0043138">
    <property type="term" value="F:3'-5' DNA helicase activity"/>
    <property type="evidence" value="ECO:0007669"/>
    <property type="project" value="UniProtKB-EC"/>
</dbReference>
<dbReference type="InterPro" id="IPR041222">
    <property type="entry name" value="PriA_3primeBD"/>
</dbReference>
<keyword evidence="6 12" id="KW-0347">Helicase</keyword>
<comment type="catalytic activity">
    <reaction evidence="11 12">
        <text>ATP + H2O = ADP + phosphate + H(+)</text>
        <dbReference type="Rhea" id="RHEA:13065"/>
        <dbReference type="ChEBI" id="CHEBI:15377"/>
        <dbReference type="ChEBI" id="CHEBI:15378"/>
        <dbReference type="ChEBI" id="CHEBI:30616"/>
        <dbReference type="ChEBI" id="CHEBI:43474"/>
        <dbReference type="ChEBI" id="CHEBI:456216"/>
        <dbReference type="EC" id="5.6.2.4"/>
    </reaction>
</comment>
<accession>A0A0C1MR04</accession>
<dbReference type="GO" id="GO:0006310">
    <property type="term" value="P:DNA recombination"/>
    <property type="evidence" value="ECO:0007669"/>
    <property type="project" value="InterPro"/>
</dbReference>
<keyword evidence="2 12" id="KW-0235">DNA replication</keyword>
<dbReference type="PANTHER" id="PTHR30580:SF0">
    <property type="entry name" value="PRIMOSOMAL PROTEIN N"/>
    <property type="match status" value="1"/>
</dbReference>
<dbReference type="EC" id="5.6.2.4" evidence="12"/>
<comment type="catalytic activity">
    <reaction evidence="12">
        <text>Couples ATP hydrolysis with the unwinding of duplex DNA by translocating in the 3'-5' direction.</text>
        <dbReference type="EC" id="5.6.2.4"/>
    </reaction>
</comment>
<evidence type="ECO:0000256" key="11">
    <source>
        <dbReference type="ARBA" id="ARBA00048988"/>
    </source>
</evidence>
<dbReference type="Gene3D" id="3.40.50.300">
    <property type="entry name" value="P-loop containing nucleotide triphosphate hydrolases"/>
    <property type="match status" value="2"/>
</dbReference>
<sequence length="655" mass="74143">MMETLYSVLLPLRFDKTFTYKYTGEDDLSHGQLVKVSFRSSEIIGVIIGKTNESHGKLKEISKVYRGLKFEENLIKFIDRVANYNMVPRGLILKMVLGGNKHFDKEVKIEIGAHKTISNLVSLRDEQQSALALIQEKLSQNQYSSILLEGITGSGKTEVYLKAAEELINQGKQTLVLLPEIVLTTQLMQRFEERLGFKPVQWHSSISPKEKKIYWEAVFSGKAKFIVGARSALFLPYKNLKLIIIDEEHDQSYKQEEGVIYNARDMAILRASLEKIPIILSSATPSLESIYNVKQNKSEKVYLSSRHGTATLPEIKIVDLNKEQLNKGEWISPTLKSHLEEILASKQQSLLFLNRRGYAPITYCSNCKTKVECPDCNFWMVEHKKKGILQCHYCGYSIEKVQKCTTCGSTEKVFALGPGVERIEEEIKKLLPDARTVLFTSDTIENHKEAGKIIDAIMNNEVDIVIGTQMAAKGLHFPKLNLVGIIEADKNLVGGDIRTLERTYQLLHQVSGRAGREVEKGVVIIQTYEPESALLKNLSNGNSEKFYEAELNDRMEADMPPYSKLAIITLQSISEQACLDTADQIAVHIPETGNITVLGPSPAPIFMLRKRYRYRFIVKSAKNINMQKIIAHWLSKINLSPRVKLKIDIDPYSFL</sequence>
<dbReference type="STRING" id="86105.NF27_HS00290"/>
<feature type="binding site" evidence="12">
    <location>
        <position position="367"/>
    </location>
    <ligand>
        <name>Zn(2+)</name>
        <dbReference type="ChEBI" id="CHEBI:29105"/>
        <label>1</label>
    </ligand>
</feature>
<evidence type="ECO:0000256" key="9">
    <source>
        <dbReference type="ARBA" id="ARBA00023125"/>
    </source>
</evidence>
<keyword evidence="7 12" id="KW-0862">Zinc</keyword>
<feature type="binding site" evidence="12">
    <location>
        <position position="373"/>
    </location>
    <ligand>
        <name>Zn(2+)</name>
        <dbReference type="ChEBI" id="CHEBI:29105"/>
        <label>2</label>
    </ligand>
</feature>
<dbReference type="InterPro" id="IPR042115">
    <property type="entry name" value="PriA_3primeBD_sf"/>
</dbReference>
<evidence type="ECO:0000256" key="6">
    <source>
        <dbReference type="ARBA" id="ARBA00022806"/>
    </source>
</evidence>
<dbReference type="FunFam" id="3.40.50.300:FF:000489">
    <property type="entry name" value="Primosome assembly protein PriA"/>
    <property type="match status" value="1"/>
</dbReference>
<dbReference type="Proteomes" id="UP000031258">
    <property type="component" value="Unassembled WGS sequence"/>
</dbReference>
<evidence type="ECO:0000256" key="8">
    <source>
        <dbReference type="ARBA" id="ARBA00022840"/>
    </source>
</evidence>
<dbReference type="SMART" id="SM00490">
    <property type="entry name" value="HELICc"/>
    <property type="match status" value="1"/>
</dbReference>
<organism evidence="15 16">
    <name type="scientific">Candidatus Jidaibacter acanthamoebae</name>
    <dbReference type="NCBI Taxonomy" id="86105"/>
    <lineage>
        <taxon>Bacteria</taxon>
        <taxon>Pseudomonadati</taxon>
        <taxon>Pseudomonadota</taxon>
        <taxon>Alphaproteobacteria</taxon>
        <taxon>Rickettsiales</taxon>
        <taxon>Candidatus Midichloriaceae</taxon>
        <taxon>Candidatus Jidaibacter</taxon>
    </lineage>
</organism>
<comment type="cofactor">
    <cofactor evidence="12">
        <name>Zn(2+)</name>
        <dbReference type="ChEBI" id="CHEBI:29105"/>
    </cofactor>
    <text evidence="12">Binds 2 zinc ions per subunit.</text>
</comment>
<dbReference type="SMART" id="SM00487">
    <property type="entry name" value="DEXDc"/>
    <property type="match status" value="1"/>
</dbReference>
<evidence type="ECO:0000313" key="15">
    <source>
        <dbReference type="EMBL" id="KIE04442.1"/>
    </source>
</evidence>
<dbReference type="GO" id="GO:1990077">
    <property type="term" value="C:primosome complex"/>
    <property type="evidence" value="ECO:0007669"/>
    <property type="project" value="UniProtKB-UniRule"/>
</dbReference>
<dbReference type="GO" id="GO:0008270">
    <property type="term" value="F:zinc ion binding"/>
    <property type="evidence" value="ECO:0007669"/>
    <property type="project" value="UniProtKB-UniRule"/>
</dbReference>
<dbReference type="InterPro" id="IPR005259">
    <property type="entry name" value="PriA"/>
</dbReference>
<dbReference type="Pfam" id="PF18319">
    <property type="entry name" value="Zn_ribbon_PriA"/>
    <property type="match status" value="1"/>
</dbReference>
<dbReference type="EMBL" id="JSWE01000186">
    <property type="protein sequence ID" value="KIE04442.1"/>
    <property type="molecule type" value="Genomic_DNA"/>
</dbReference>
<proteinExistence type="inferred from homology"/>
<feature type="domain" description="Helicase C-terminal" evidence="14">
    <location>
        <begin position="399"/>
        <end position="559"/>
    </location>
</feature>
<gene>
    <name evidence="15" type="primary">priA_2</name>
    <name evidence="12" type="synonym">priA</name>
    <name evidence="15" type="ORF">NF27_HS00290</name>
</gene>
<dbReference type="GO" id="GO:0016887">
    <property type="term" value="F:ATP hydrolysis activity"/>
    <property type="evidence" value="ECO:0007669"/>
    <property type="project" value="RHEA"/>
</dbReference>
<feature type="binding site" evidence="12">
    <location>
        <position position="407"/>
    </location>
    <ligand>
        <name>Zn(2+)</name>
        <dbReference type="ChEBI" id="CHEBI:29105"/>
        <label>1</label>
    </ligand>
</feature>
<dbReference type="Pfam" id="PF00270">
    <property type="entry name" value="DEAD"/>
    <property type="match status" value="1"/>
</dbReference>
<dbReference type="Gene3D" id="3.40.1440.60">
    <property type="entry name" value="PriA, 3(prime) DNA-binding domain"/>
    <property type="match status" value="1"/>
</dbReference>
<evidence type="ECO:0000256" key="5">
    <source>
        <dbReference type="ARBA" id="ARBA00022801"/>
    </source>
</evidence>
<dbReference type="GO" id="GO:0006270">
    <property type="term" value="P:DNA replication initiation"/>
    <property type="evidence" value="ECO:0007669"/>
    <property type="project" value="TreeGrafter"/>
</dbReference>
<dbReference type="PROSITE" id="PS51194">
    <property type="entry name" value="HELICASE_CTER"/>
    <property type="match status" value="1"/>
</dbReference>
<evidence type="ECO:0000256" key="10">
    <source>
        <dbReference type="ARBA" id="ARBA00023235"/>
    </source>
</evidence>
<dbReference type="SUPFAM" id="SSF52540">
    <property type="entry name" value="P-loop containing nucleoside triphosphate hydrolases"/>
    <property type="match status" value="1"/>
</dbReference>
<name>A0A0C1MR04_9RICK</name>
<keyword evidence="8 12" id="KW-0067">ATP-binding</keyword>
<dbReference type="PANTHER" id="PTHR30580">
    <property type="entry name" value="PRIMOSOMAL PROTEIN N"/>
    <property type="match status" value="1"/>
</dbReference>
<feature type="binding site" evidence="12">
    <location>
        <position position="391"/>
    </location>
    <ligand>
        <name>Zn(2+)</name>
        <dbReference type="ChEBI" id="CHEBI:29105"/>
        <label>2</label>
    </ligand>
</feature>
<protein>
    <recommendedName>
        <fullName evidence="12">Replication restart protein PriA</fullName>
    </recommendedName>
    <alternativeName>
        <fullName evidence="12">ATP-dependent DNA helicase PriA</fullName>
        <ecNumber evidence="12">5.6.2.4</ecNumber>
    </alternativeName>
    <alternativeName>
        <fullName evidence="12">DNA 3'-5' helicase PriA</fullName>
    </alternativeName>
</protein>
<feature type="binding site" evidence="12">
    <location>
        <position position="394"/>
    </location>
    <ligand>
        <name>Zn(2+)</name>
        <dbReference type="ChEBI" id="CHEBI:29105"/>
        <label>2</label>
    </ligand>
</feature>
<feature type="binding site" evidence="12">
    <location>
        <position position="404"/>
    </location>
    <ligand>
        <name>Zn(2+)</name>
        <dbReference type="ChEBI" id="CHEBI:29105"/>
        <label>1</label>
    </ligand>
</feature>
<evidence type="ECO:0000256" key="4">
    <source>
        <dbReference type="ARBA" id="ARBA00022741"/>
    </source>
</evidence>
<dbReference type="InterPro" id="IPR027417">
    <property type="entry name" value="P-loop_NTPase"/>
</dbReference>
<keyword evidence="1 12" id="KW-0639">Primosome</keyword>
<dbReference type="Pfam" id="PF17764">
    <property type="entry name" value="PriA_3primeBD"/>
    <property type="match status" value="1"/>
</dbReference>
<dbReference type="HAMAP" id="MF_00983">
    <property type="entry name" value="PriA"/>
    <property type="match status" value="1"/>
</dbReference>
<evidence type="ECO:0000256" key="1">
    <source>
        <dbReference type="ARBA" id="ARBA00022515"/>
    </source>
</evidence>
<dbReference type="AlphaFoldDB" id="A0A0C1MR04"/>
<dbReference type="InterPro" id="IPR011545">
    <property type="entry name" value="DEAD/DEAH_box_helicase_dom"/>
</dbReference>
<dbReference type="InterPro" id="IPR040498">
    <property type="entry name" value="PriA_CRR"/>
</dbReference>
<dbReference type="InterPro" id="IPR001650">
    <property type="entry name" value="Helicase_C-like"/>
</dbReference>
<dbReference type="GO" id="GO:0003677">
    <property type="term" value="F:DNA binding"/>
    <property type="evidence" value="ECO:0007669"/>
    <property type="project" value="UniProtKB-UniRule"/>
</dbReference>
<keyword evidence="10 12" id="KW-0413">Isomerase</keyword>
<comment type="caution">
    <text evidence="15">The sequence shown here is derived from an EMBL/GenBank/DDBJ whole genome shotgun (WGS) entry which is preliminary data.</text>
</comment>
<dbReference type="NCBIfam" id="TIGR00595">
    <property type="entry name" value="priA"/>
    <property type="match status" value="1"/>
</dbReference>
<comment type="function">
    <text evidence="12">Initiates the restart of stalled replication forks, which reloads the replicative helicase on sites other than the origin of replication. Recognizes and binds to abandoned replication forks and remodels them to uncover a helicase loading site. Promotes assembly of the primosome at these replication forks.</text>
</comment>
<dbReference type="InterPro" id="IPR014001">
    <property type="entry name" value="Helicase_ATP-bd"/>
</dbReference>
<dbReference type="PROSITE" id="PS51192">
    <property type="entry name" value="HELICASE_ATP_BIND_1"/>
    <property type="match status" value="1"/>
</dbReference>
<reference evidence="15 16" key="1">
    <citation type="submission" date="2014-11" db="EMBL/GenBank/DDBJ databases">
        <title>A Rickettsiales Symbiont of Amoebae With Ancient Features.</title>
        <authorList>
            <person name="Schulz F."/>
            <person name="Martijn J."/>
            <person name="Wascher F."/>
            <person name="Kostanjsek R."/>
            <person name="Ettema T.J."/>
            <person name="Horn M."/>
        </authorList>
    </citation>
    <scope>NUCLEOTIDE SEQUENCE [LARGE SCALE GENOMIC DNA]</scope>
    <source>
        <strain evidence="15 16">UWC36</strain>
    </source>
</reference>
<comment type="subunit">
    <text evidence="12">Component of the replication restart primosome.</text>
</comment>
<dbReference type="PATRIC" id="fig|86105.3.peg.1738"/>
<dbReference type="GO" id="GO:0006269">
    <property type="term" value="P:DNA replication, synthesis of primer"/>
    <property type="evidence" value="ECO:0007669"/>
    <property type="project" value="UniProtKB-KW"/>
</dbReference>
<feature type="binding site" evidence="12">
    <location>
        <position position="376"/>
    </location>
    <ligand>
        <name>Zn(2+)</name>
        <dbReference type="ChEBI" id="CHEBI:29105"/>
        <label>2</label>
    </ligand>
</feature>
<evidence type="ECO:0000256" key="7">
    <source>
        <dbReference type="ARBA" id="ARBA00022833"/>
    </source>
</evidence>